<reference evidence="14" key="1">
    <citation type="submission" date="2014-06" db="EMBL/GenBank/DDBJ databases">
        <authorList>
            <person name="Winans N.J."/>
            <person name="Newell P.D."/>
            <person name="Douglas A.E."/>
        </authorList>
    </citation>
    <scope>NUCLEOTIDE SEQUENCE [LARGE SCALE GENOMIC DNA]</scope>
    <source>
        <strain evidence="14">DmL_052</strain>
    </source>
</reference>
<proteinExistence type="inferred from homology"/>
<dbReference type="RefSeq" id="WP_008855064.1">
    <property type="nucleotide sequence ID" value="NZ_JOPB01000021.1"/>
</dbReference>
<dbReference type="InterPro" id="IPR016204">
    <property type="entry name" value="HDH"/>
</dbReference>
<feature type="binding site" evidence="11">
    <location>
        <position position="197"/>
    </location>
    <ligand>
        <name>L-homoserine</name>
        <dbReference type="ChEBI" id="CHEBI:57476"/>
    </ligand>
</feature>
<feature type="binding site" evidence="11">
    <location>
        <begin position="15"/>
        <end position="22"/>
    </location>
    <ligand>
        <name>NADP(+)</name>
        <dbReference type="ChEBI" id="CHEBI:58349"/>
    </ligand>
</feature>
<dbReference type="NCBIfam" id="NF004976">
    <property type="entry name" value="PRK06349.1"/>
    <property type="match status" value="1"/>
</dbReference>
<evidence type="ECO:0000256" key="1">
    <source>
        <dbReference type="ARBA" id="ARBA00005056"/>
    </source>
</evidence>
<dbReference type="EC" id="1.1.1.3" evidence="4"/>
<accession>A0A251ZSW5</accession>
<dbReference type="InterPro" id="IPR002912">
    <property type="entry name" value="ACT_dom"/>
</dbReference>
<keyword evidence="8" id="KW-0560">Oxidoreductase</keyword>
<dbReference type="Pfam" id="PF00742">
    <property type="entry name" value="Homoserine_dh"/>
    <property type="match status" value="1"/>
</dbReference>
<sequence>MNTPSSQKPLKLGIAGLGTVGGGVVRVLQTNAQSITHKAGRPIEIVAISARSKAKNRGIDLSNIQWYDNALDLVSNPDIDVIVELIGGANGIAYDLVCAALRANKGVITANKALIALHGDELAKLAEEKNVPLLFEAAVAGGIPVIKTIKEALTPDRLKRIGGILNGTCNYILTAMAKTGCDFNDILKETQELGYAEADPSTDIDGFDAAHKLAILASLGFGHTIHFEDVFVEGIRGINPDDLHYAQELGYTIKLIGVAQQHADNRIELRVHPALLPCETPLARVNGVTNAVFTEGEFSGRLMLEGAGAGEGPTSTAVSADIIDIARGSNIPMWGTDWKELTPATVVSRNEFYKAYYIRLMVQDKPGVVADIATILKEHNVSLRSLLQHGTSSDIDTSNIVPIILVTHQTKEESLLYALREIQKLPAITEKHIMLRIEEA</sequence>
<evidence type="ECO:0000256" key="3">
    <source>
        <dbReference type="ARBA" id="ARBA00006753"/>
    </source>
</evidence>
<dbReference type="Gene3D" id="3.40.50.720">
    <property type="entry name" value="NAD(P)-binding Rossmann-like Domain"/>
    <property type="match status" value="1"/>
</dbReference>
<dbReference type="UniPathway" id="UPA00051">
    <property type="reaction ID" value="UER00465"/>
</dbReference>
<dbReference type="AlphaFoldDB" id="A0A251ZSW5"/>
<comment type="caution">
    <text evidence="13">The sequence shown here is derived from an EMBL/GenBank/DDBJ whole genome shotgun (WGS) entry which is preliminary data.</text>
</comment>
<evidence type="ECO:0000256" key="11">
    <source>
        <dbReference type="PIRSR" id="PIRSR000098-2"/>
    </source>
</evidence>
<dbReference type="Pfam" id="PF01842">
    <property type="entry name" value="ACT"/>
    <property type="match status" value="1"/>
</dbReference>
<evidence type="ECO:0000256" key="6">
    <source>
        <dbReference type="ARBA" id="ARBA00022605"/>
    </source>
</evidence>
<organism evidence="13 14">
    <name type="scientific">Commensalibacter intestini</name>
    <dbReference type="NCBI Taxonomy" id="479936"/>
    <lineage>
        <taxon>Bacteria</taxon>
        <taxon>Pseudomonadati</taxon>
        <taxon>Pseudomonadota</taxon>
        <taxon>Alphaproteobacteria</taxon>
        <taxon>Acetobacterales</taxon>
        <taxon>Acetobacteraceae</taxon>
    </lineage>
</organism>
<dbReference type="InterPro" id="IPR001342">
    <property type="entry name" value="HDH_cat"/>
</dbReference>
<dbReference type="GO" id="GO:0050661">
    <property type="term" value="F:NADP binding"/>
    <property type="evidence" value="ECO:0007669"/>
    <property type="project" value="InterPro"/>
</dbReference>
<evidence type="ECO:0000256" key="7">
    <source>
        <dbReference type="ARBA" id="ARBA00022697"/>
    </source>
</evidence>
<keyword evidence="9" id="KW-0486">Methionine biosynthesis</keyword>
<dbReference type="SUPFAM" id="SSF55347">
    <property type="entry name" value="Glyceraldehyde-3-phosphate dehydrogenase-like, C-terminal domain"/>
    <property type="match status" value="1"/>
</dbReference>
<dbReference type="Gene3D" id="3.30.70.260">
    <property type="match status" value="1"/>
</dbReference>
<keyword evidence="6" id="KW-0028">Amino-acid biosynthesis</keyword>
<dbReference type="UniPathway" id="UPA00050">
    <property type="reaction ID" value="UER00063"/>
</dbReference>
<keyword evidence="14" id="KW-1185">Reference proteome</keyword>
<gene>
    <name evidence="13" type="ORF">HK18_02990</name>
</gene>
<dbReference type="PANTHER" id="PTHR43331">
    <property type="entry name" value="HOMOSERINE DEHYDROGENASE"/>
    <property type="match status" value="1"/>
</dbReference>
<evidence type="ECO:0000256" key="8">
    <source>
        <dbReference type="ARBA" id="ARBA00023002"/>
    </source>
</evidence>
<protein>
    <recommendedName>
        <fullName evidence="5">Homoserine dehydrogenase</fullName>
        <ecNumber evidence="4">1.1.1.3</ecNumber>
    </recommendedName>
</protein>
<keyword evidence="11" id="KW-0521">NADP</keyword>
<dbReference type="PROSITE" id="PS51671">
    <property type="entry name" value="ACT"/>
    <property type="match status" value="1"/>
</dbReference>
<comment type="pathway">
    <text evidence="1">Amino-acid biosynthesis; L-threonine biosynthesis; L-threonine from L-aspartate: step 3/5.</text>
</comment>
<comment type="similarity">
    <text evidence="3">Belongs to the homoserine dehydrogenase family.</text>
</comment>
<evidence type="ECO:0000256" key="2">
    <source>
        <dbReference type="ARBA" id="ARBA00005062"/>
    </source>
</evidence>
<dbReference type="Proteomes" id="UP000194946">
    <property type="component" value="Unassembled WGS sequence"/>
</dbReference>
<feature type="binding site" evidence="11">
    <location>
        <position position="112"/>
    </location>
    <ligand>
        <name>NADPH</name>
        <dbReference type="ChEBI" id="CHEBI:57783"/>
    </ligand>
</feature>
<dbReference type="Gene3D" id="3.30.360.10">
    <property type="entry name" value="Dihydrodipicolinate Reductase, domain 2"/>
    <property type="match status" value="1"/>
</dbReference>
<dbReference type="InterPro" id="IPR045865">
    <property type="entry name" value="ACT-like_dom_sf"/>
</dbReference>
<dbReference type="EMBL" id="JOPB01000021">
    <property type="protein sequence ID" value="OUI77760.1"/>
    <property type="molecule type" value="Genomic_DNA"/>
</dbReference>
<dbReference type="GO" id="GO:0009086">
    <property type="term" value="P:methionine biosynthetic process"/>
    <property type="evidence" value="ECO:0007669"/>
    <property type="project" value="UniProtKB-KW"/>
</dbReference>
<evidence type="ECO:0000256" key="5">
    <source>
        <dbReference type="ARBA" id="ARBA00013376"/>
    </source>
</evidence>
<keyword evidence="7" id="KW-0791">Threonine biosynthesis</keyword>
<dbReference type="Pfam" id="PF03447">
    <property type="entry name" value="NAD_binding_3"/>
    <property type="match status" value="1"/>
</dbReference>
<feature type="domain" description="ACT" evidence="12">
    <location>
        <begin position="357"/>
        <end position="436"/>
    </location>
</feature>
<evidence type="ECO:0000256" key="4">
    <source>
        <dbReference type="ARBA" id="ARBA00013213"/>
    </source>
</evidence>
<dbReference type="InterPro" id="IPR005106">
    <property type="entry name" value="Asp/hSer_DH_NAD-bd"/>
</dbReference>
<dbReference type="SUPFAM" id="SSF51735">
    <property type="entry name" value="NAD(P)-binding Rossmann-fold domains"/>
    <property type="match status" value="1"/>
</dbReference>
<dbReference type="GO" id="GO:0004412">
    <property type="term" value="F:homoserine dehydrogenase activity"/>
    <property type="evidence" value="ECO:0007669"/>
    <property type="project" value="UniProtKB-EC"/>
</dbReference>
<evidence type="ECO:0000313" key="13">
    <source>
        <dbReference type="EMBL" id="OUI77760.1"/>
    </source>
</evidence>
<evidence type="ECO:0000313" key="14">
    <source>
        <dbReference type="Proteomes" id="UP000194946"/>
    </source>
</evidence>
<name>A0A251ZSW5_9PROT</name>
<dbReference type="SUPFAM" id="SSF55021">
    <property type="entry name" value="ACT-like"/>
    <property type="match status" value="1"/>
</dbReference>
<evidence type="ECO:0000256" key="9">
    <source>
        <dbReference type="ARBA" id="ARBA00023167"/>
    </source>
</evidence>
<evidence type="ECO:0000259" key="12">
    <source>
        <dbReference type="PROSITE" id="PS51671"/>
    </source>
</evidence>
<dbReference type="PIRSF" id="PIRSF000098">
    <property type="entry name" value="Homoser_dehydrog"/>
    <property type="match status" value="1"/>
</dbReference>
<dbReference type="FunFam" id="3.30.360.10:FF:000005">
    <property type="entry name" value="Homoserine dehydrogenase"/>
    <property type="match status" value="1"/>
</dbReference>
<dbReference type="CDD" id="cd04881">
    <property type="entry name" value="ACT_HSDH-Hom"/>
    <property type="match status" value="1"/>
</dbReference>
<dbReference type="PANTHER" id="PTHR43331:SF1">
    <property type="entry name" value="HOMOSERINE DEHYDROGENASE"/>
    <property type="match status" value="1"/>
</dbReference>
<comment type="pathway">
    <text evidence="2">Amino-acid biosynthesis; L-methionine biosynthesis via de novo pathway; L-homoserine from L-aspartate: step 3/3.</text>
</comment>
<feature type="active site" description="Proton donor" evidence="10">
    <location>
        <position position="212"/>
    </location>
</feature>
<evidence type="ECO:0000256" key="10">
    <source>
        <dbReference type="PIRSR" id="PIRSR000098-1"/>
    </source>
</evidence>
<dbReference type="GO" id="GO:0009088">
    <property type="term" value="P:threonine biosynthetic process"/>
    <property type="evidence" value="ECO:0007669"/>
    <property type="project" value="UniProtKB-UniPathway"/>
</dbReference>
<dbReference type="InterPro" id="IPR036291">
    <property type="entry name" value="NAD(P)-bd_dom_sf"/>
</dbReference>